<dbReference type="WBParaSite" id="SRAE_X000137300.1">
    <property type="protein sequence ID" value="SRAE_X000137300.1"/>
    <property type="gene ID" value="WBGene00266941"/>
</dbReference>
<dbReference type="GeneID" id="36384435"/>
<evidence type="ECO:0000313" key="9">
    <source>
        <dbReference type="EMBL" id="CEF59627.1"/>
    </source>
</evidence>
<dbReference type="Gene3D" id="2.60.120.290">
    <property type="entry name" value="Spermadhesin, CUB domain"/>
    <property type="match status" value="1"/>
</dbReference>
<dbReference type="InterPro" id="IPR016186">
    <property type="entry name" value="C-type_lectin-like/link_sf"/>
</dbReference>
<reference evidence="9" key="1">
    <citation type="submission" date="2014-09" db="EMBL/GenBank/DDBJ databases">
        <authorList>
            <person name="Aslett A.Martin."/>
        </authorList>
    </citation>
    <scope>NUCLEOTIDE SEQUENCE</scope>
    <source>
        <strain evidence="9">ED321 Heterogonic</strain>
    </source>
</reference>
<dbReference type="InterPro" id="IPR035914">
    <property type="entry name" value="Sperma_CUB_dom_sf"/>
</dbReference>
<dbReference type="SUPFAM" id="SSF49854">
    <property type="entry name" value="Spermadhesin, CUB domain"/>
    <property type="match status" value="1"/>
</dbReference>
<protein>
    <submittedName>
        <fullName evidence="9">CUB domain and C-type lectin domain and C-type lectin-like domain and C-type lectin fold domain-containing protein</fullName>
    </submittedName>
</protein>
<dbReference type="PANTHER" id="PTHR46746:SF9">
    <property type="entry name" value="CD209 ANTIGEN-LIKE PROTEIN C-LIKE"/>
    <property type="match status" value="1"/>
</dbReference>
<reference evidence="11" key="3">
    <citation type="submission" date="2020-12" db="UniProtKB">
        <authorList>
            <consortium name="WormBaseParasite"/>
        </authorList>
    </citation>
    <scope>IDENTIFICATION</scope>
</reference>
<dbReference type="Proteomes" id="UP000035682">
    <property type="component" value="Unplaced"/>
</dbReference>
<evidence type="ECO:0000313" key="12">
    <source>
        <dbReference type="WormBase" id="SRAE_X000137300"/>
    </source>
</evidence>
<dbReference type="Pfam" id="PF00059">
    <property type="entry name" value="Lectin_C"/>
    <property type="match status" value="1"/>
</dbReference>
<dbReference type="PROSITE" id="PS01180">
    <property type="entry name" value="CUB"/>
    <property type="match status" value="1"/>
</dbReference>
<dbReference type="CDD" id="cd00037">
    <property type="entry name" value="CLECT"/>
    <property type="match status" value="1"/>
</dbReference>
<evidence type="ECO:0000256" key="2">
    <source>
        <dbReference type="ARBA" id="ARBA00023157"/>
    </source>
</evidence>
<dbReference type="EMBL" id="LN609396">
    <property type="protein sequence ID" value="CEF59627.1"/>
    <property type="molecule type" value="Genomic_DNA"/>
</dbReference>
<dbReference type="AlphaFoldDB" id="A0A090KWJ7"/>
<keyword evidence="5" id="KW-0812">Transmembrane</keyword>
<gene>
    <name evidence="9 11 12" type="ORF">SRAE_X000137300</name>
</gene>
<comment type="caution">
    <text evidence="3">Lacks conserved residue(s) required for the propagation of feature annotation.</text>
</comment>
<dbReference type="CDD" id="cd00041">
    <property type="entry name" value="CUB"/>
    <property type="match status" value="1"/>
</dbReference>
<evidence type="ECO:0000256" key="1">
    <source>
        <dbReference type="ARBA" id="ARBA00022734"/>
    </source>
</evidence>
<dbReference type="WormBase" id="SRAE_X000137300">
    <property type="protein sequence ID" value="SRP11420"/>
    <property type="gene ID" value="WBGene00266941"/>
</dbReference>
<feature type="signal peptide" evidence="6">
    <location>
        <begin position="1"/>
        <end position="24"/>
    </location>
</feature>
<evidence type="ECO:0000259" key="7">
    <source>
        <dbReference type="PROSITE" id="PS01180"/>
    </source>
</evidence>
<dbReference type="RefSeq" id="XP_024498838.1">
    <property type="nucleotide sequence ID" value="XM_024648218.1"/>
</dbReference>
<evidence type="ECO:0000256" key="6">
    <source>
        <dbReference type="SAM" id="SignalP"/>
    </source>
</evidence>
<evidence type="ECO:0000256" key="5">
    <source>
        <dbReference type="SAM" id="Phobius"/>
    </source>
</evidence>
<evidence type="ECO:0000313" key="10">
    <source>
        <dbReference type="Proteomes" id="UP000035682"/>
    </source>
</evidence>
<dbReference type="InterPro" id="IPR051379">
    <property type="entry name" value="C-type_Lectin_Receptor_IMM"/>
</dbReference>
<keyword evidence="5" id="KW-1133">Transmembrane helix</keyword>
<dbReference type="PANTHER" id="PTHR46746">
    <property type="entry name" value="KILLER CELL LECTIN-LIKE RECEPTOR SUBFAMILY F MEMBER 2"/>
    <property type="match status" value="1"/>
</dbReference>
<dbReference type="OrthoDB" id="7357196at2759"/>
<feature type="domain" description="C-type lectin" evidence="8">
    <location>
        <begin position="172"/>
        <end position="291"/>
    </location>
</feature>
<sequence>MILKCRKIFFILIISVFLVTFLICQEDNTIIPLCNSEEPQILIGESVKKILKIPMKGDEYLSGQNCSFLIKSNSKYNGSRILINFDYIDIEEPIFEYCSDVIELYSGDKIDENKSIIKFCGRTTFPLQIISNESSLFFVFLTDDIVQKSGFQMSYEIFNIPGCPPEWIPSNDGKNCFYISSNHFSSLSWIDAQGICEMSISNLMTFEDYNDYQIISEIIDTKNETFWIGYQDFSKEGEITSISGLKNTSTWNIPNMFNDKTKDCMTLTVNNSNINTFNMVECNERHPFICKRSYDKPYTIKYGKYFNLLKRQSFEDSTWIFYIFISITVFFILVLLYCILLFCKQHKRNIQINNYDQNQMLVSDNNNKEEKKSFNSKVENCKTQDVTKTKVKSIKNNVNKEDEEEKYIYGSAKFDMKANQPNFVAHSRTQTPNISNNEIKIVNNSVTKIDGNESLNNSLILDNINLPNSIQNDEKNIENTVVENEEDNLSKASKLNLLGTSEEKSDDTLDNNDKNVDNNDKHELSEKKEDENPVTKISEAAEIDEKDKPGLSLVLDIKKKHFDRPQILRISNASATSLDEFWKNV</sequence>
<dbReference type="GO" id="GO:0030246">
    <property type="term" value="F:carbohydrate binding"/>
    <property type="evidence" value="ECO:0007669"/>
    <property type="project" value="UniProtKB-KW"/>
</dbReference>
<accession>A0A090KWJ7</accession>
<organism evidence="9">
    <name type="scientific">Strongyloides ratti</name>
    <name type="common">Parasitic roundworm</name>
    <dbReference type="NCBI Taxonomy" id="34506"/>
    <lineage>
        <taxon>Eukaryota</taxon>
        <taxon>Metazoa</taxon>
        <taxon>Ecdysozoa</taxon>
        <taxon>Nematoda</taxon>
        <taxon>Chromadorea</taxon>
        <taxon>Rhabditida</taxon>
        <taxon>Tylenchina</taxon>
        <taxon>Panagrolaimomorpha</taxon>
        <taxon>Strongyloidoidea</taxon>
        <taxon>Strongyloididae</taxon>
        <taxon>Strongyloides</taxon>
    </lineage>
</organism>
<dbReference type="PROSITE" id="PS50041">
    <property type="entry name" value="C_TYPE_LECTIN_2"/>
    <property type="match status" value="1"/>
</dbReference>
<feature type="domain" description="CUB" evidence="7">
    <location>
        <begin position="34"/>
        <end position="158"/>
    </location>
</feature>
<dbReference type="Pfam" id="PF00431">
    <property type="entry name" value="CUB"/>
    <property type="match status" value="1"/>
</dbReference>
<dbReference type="InterPro" id="IPR001304">
    <property type="entry name" value="C-type_lectin-like"/>
</dbReference>
<reference evidence="10" key="2">
    <citation type="submission" date="2014-09" db="EMBL/GenBank/DDBJ databases">
        <authorList>
            <person name="Martin A.A."/>
        </authorList>
    </citation>
    <scope>NUCLEOTIDE SEQUENCE</scope>
    <source>
        <strain evidence="10">ED321</strain>
    </source>
</reference>
<evidence type="ECO:0000256" key="3">
    <source>
        <dbReference type="PROSITE-ProRule" id="PRU00059"/>
    </source>
</evidence>
<dbReference type="InterPro" id="IPR016187">
    <property type="entry name" value="CTDL_fold"/>
</dbReference>
<evidence type="ECO:0000313" key="11">
    <source>
        <dbReference type="WBParaSite" id="SRAE_X000137300.1"/>
    </source>
</evidence>
<name>A0A090KWJ7_STRRB</name>
<keyword evidence="2" id="KW-1015">Disulfide bond</keyword>
<keyword evidence="6" id="KW-0732">Signal</keyword>
<feature type="chain" id="PRO_5015030156" evidence="6">
    <location>
        <begin position="25"/>
        <end position="585"/>
    </location>
</feature>
<evidence type="ECO:0000256" key="4">
    <source>
        <dbReference type="SAM" id="MobiDB-lite"/>
    </source>
</evidence>
<keyword evidence="1 9" id="KW-0430">Lectin</keyword>
<evidence type="ECO:0000259" key="8">
    <source>
        <dbReference type="PROSITE" id="PS50041"/>
    </source>
</evidence>
<dbReference type="CTD" id="36384435"/>
<keyword evidence="5" id="KW-0472">Membrane</keyword>
<feature type="region of interest" description="Disordered" evidence="4">
    <location>
        <begin position="482"/>
        <end position="534"/>
    </location>
</feature>
<dbReference type="InterPro" id="IPR000859">
    <property type="entry name" value="CUB_dom"/>
</dbReference>
<feature type="compositionally biased region" description="Basic and acidic residues" evidence="4">
    <location>
        <begin position="501"/>
        <end position="533"/>
    </location>
</feature>
<dbReference type="Gene3D" id="3.10.100.10">
    <property type="entry name" value="Mannose-Binding Protein A, subunit A"/>
    <property type="match status" value="1"/>
</dbReference>
<dbReference type="SUPFAM" id="SSF56436">
    <property type="entry name" value="C-type lectin-like"/>
    <property type="match status" value="1"/>
</dbReference>
<keyword evidence="10" id="KW-1185">Reference proteome</keyword>
<dbReference type="SMART" id="SM00034">
    <property type="entry name" value="CLECT"/>
    <property type="match status" value="1"/>
</dbReference>
<dbReference type="SMART" id="SM00042">
    <property type="entry name" value="CUB"/>
    <property type="match status" value="1"/>
</dbReference>
<feature type="transmembrane region" description="Helical" evidence="5">
    <location>
        <begin position="319"/>
        <end position="343"/>
    </location>
</feature>
<proteinExistence type="predicted"/>
<dbReference type="OMA" id="ICEMSIS"/>